<dbReference type="FunFam" id="3.20.20.450:FF:000001">
    <property type="entry name" value="Cyclic di-GMP phosphodiesterase yahA"/>
    <property type="match status" value="1"/>
</dbReference>
<reference evidence="5 6" key="1">
    <citation type="submission" date="2018-02" db="EMBL/GenBank/DDBJ databases">
        <title>Solimicrobium silvestre gen. nov., sp. nov., isolated from alpine forest soil.</title>
        <authorList>
            <person name="Margesin R."/>
            <person name="Albuquerque L."/>
            <person name="Zhang D.-C."/>
            <person name="Froufe H.J.C."/>
            <person name="Severino R."/>
            <person name="Roxo I."/>
            <person name="Egas C."/>
            <person name="Da Costa M.S."/>
        </authorList>
    </citation>
    <scope>NUCLEOTIDE SEQUENCE [LARGE SCALE GENOMIC DNA]</scope>
    <source>
        <strain evidence="5 6">S20-91</strain>
    </source>
</reference>
<dbReference type="Pfam" id="PF00563">
    <property type="entry name" value="EAL"/>
    <property type="match status" value="1"/>
</dbReference>
<evidence type="ECO:0000313" key="6">
    <source>
        <dbReference type="Proteomes" id="UP000237839"/>
    </source>
</evidence>
<organism evidence="5 6">
    <name type="scientific">Solimicrobium silvestre</name>
    <dbReference type="NCBI Taxonomy" id="2099400"/>
    <lineage>
        <taxon>Bacteria</taxon>
        <taxon>Pseudomonadati</taxon>
        <taxon>Pseudomonadota</taxon>
        <taxon>Betaproteobacteria</taxon>
        <taxon>Burkholderiales</taxon>
        <taxon>Oxalobacteraceae</taxon>
        <taxon>Solimicrobium</taxon>
    </lineage>
</organism>
<dbReference type="SMART" id="SM00052">
    <property type="entry name" value="EAL"/>
    <property type="match status" value="1"/>
</dbReference>
<gene>
    <name evidence="5" type="ORF">S2091_2832</name>
</gene>
<evidence type="ECO:0000256" key="2">
    <source>
        <dbReference type="SAM" id="MobiDB-lite"/>
    </source>
</evidence>
<dbReference type="CDD" id="cd01948">
    <property type="entry name" value="EAL"/>
    <property type="match status" value="1"/>
</dbReference>
<dbReference type="Gene3D" id="3.20.20.450">
    <property type="entry name" value="EAL domain"/>
    <property type="match status" value="1"/>
</dbReference>
<dbReference type="InterPro" id="IPR043128">
    <property type="entry name" value="Rev_trsase/Diguanyl_cyclase"/>
</dbReference>
<dbReference type="AlphaFoldDB" id="A0A2S9GXK3"/>
<dbReference type="PROSITE" id="PS50887">
    <property type="entry name" value="GGDEF"/>
    <property type="match status" value="1"/>
</dbReference>
<dbReference type="InterPro" id="IPR035919">
    <property type="entry name" value="EAL_sf"/>
</dbReference>
<evidence type="ECO:0000259" key="4">
    <source>
        <dbReference type="PROSITE" id="PS50887"/>
    </source>
</evidence>
<dbReference type="RefSeq" id="WP_105532581.1">
    <property type="nucleotide sequence ID" value="NZ_PUGF01000013.1"/>
</dbReference>
<comment type="catalytic activity">
    <reaction evidence="1">
        <text>3',3'-c-di-GMP + H2O = 5'-phosphoguanylyl(3'-&gt;5')guanosine + H(+)</text>
        <dbReference type="Rhea" id="RHEA:24902"/>
        <dbReference type="ChEBI" id="CHEBI:15377"/>
        <dbReference type="ChEBI" id="CHEBI:15378"/>
        <dbReference type="ChEBI" id="CHEBI:58754"/>
        <dbReference type="ChEBI" id="CHEBI:58805"/>
        <dbReference type="EC" id="3.1.4.52"/>
    </reaction>
    <physiologicalReaction direction="left-to-right" evidence="1">
        <dbReference type="Rhea" id="RHEA:24903"/>
    </physiologicalReaction>
</comment>
<dbReference type="FunFam" id="3.30.70.270:FF:000001">
    <property type="entry name" value="Diguanylate cyclase domain protein"/>
    <property type="match status" value="1"/>
</dbReference>
<sequence>MSIDDNGLTSHREHSDQSNVTSLHKGASPPVDEQNITSRESAVVDDEIAVRDREKLASSREDAAHLRENAIGLREDAAHMRERTALAREREARVRESAVTLREQEICGPGPSSDHSIVLRQANEHLVIAAIESQKLVEIVQTAKMELDHLAHHDVLTDLPNRILLLDRLTQAIELARRQGKQLAVMFLDLDHFKYINDSLGHTVGDLLLQSIAHLLVACVRNSDTVSRQGGDEFVLLLPSIEHVNDAAHCAQKIITAFTLPHSIDQHNLHISVSIGVSIYPDDGLDAETLIKSADTAMYHAKEGGRENFKFFKQEMNDRAVQRQSVEASLRLALERQEFVLYYQPKVNLRSGAIVGCEALIRWQHPERGLLSPEQFVSIAEDCGLILPIGRWVLREACLQALAWRQAGLRPIVVAVNTSALELRAMDFLENIRATLVETSMEPRYLELELTESVLMQDAESSNSALLALHDLGAKLALDDFGTGYSSLSYLRRFPIDTLKIDQSFVNHITSNKDDATIVCSVVSLGKSLNKRVIAEGVETQEQYEFLLAQECDEGQGFYLSRPVVAAALAALLQSGVSLPVYDGAA</sequence>
<dbReference type="Pfam" id="PF00990">
    <property type="entry name" value="GGDEF"/>
    <property type="match status" value="1"/>
</dbReference>
<evidence type="ECO:0000313" key="5">
    <source>
        <dbReference type="EMBL" id="PRC92457.1"/>
    </source>
</evidence>
<dbReference type="SMART" id="SM00267">
    <property type="entry name" value="GGDEF"/>
    <property type="match status" value="1"/>
</dbReference>
<dbReference type="CDD" id="cd01949">
    <property type="entry name" value="GGDEF"/>
    <property type="match status" value="1"/>
</dbReference>
<accession>A0A2S9GXK3</accession>
<dbReference type="InterPro" id="IPR001633">
    <property type="entry name" value="EAL_dom"/>
</dbReference>
<protein>
    <submittedName>
        <fullName evidence="5">GGDEF: diguanylate cyclase (GGDEF) domain</fullName>
    </submittedName>
</protein>
<dbReference type="PANTHER" id="PTHR44757">
    <property type="entry name" value="DIGUANYLATE CYCLASE DGCP"/>
    <property type="match status" value="1"/>
</dbReference>
<dbReference type="InterPro" id="IPR000160">
    <property type="entry name" value="GGDEF_dom"/>
</dbReference>
<dbReference type="Gene3D" id="3.30.70.270">
    <property type="match status" value="1"/>
</dbReference>
<dbReference type="GO" id="GO:0071111">
    <property type="term" value="F:cyclic-guanylate-specific phosphodiesterase activity"/>
    <property type="evidence" value="ECO:0007669"/>
    <property type="project" value="UniProtKB-EC"/>
</dbReference>
<evidence type="ECO:0000256" key="1">
    <source>
        <dbReference type="ARBA" id="ARBA00051114"/>
    </source>
</evidence>
<dbReference type="OrthoDB" id="9813903at2"/>
<dbReference type="EMBL" id="PUGF01000013">
    <property type="protein sequence ID" value="PRC92457.1"/>
    <property type="molecule type" value="Genomic_DNA"/>
</dbReference>
<dbReference type="SUPFAM" id="SSF141868">
    <property type="entry name" value="EAL domain-like"/>
    <property type="match status" value="1"/>
</dbReference>
<proteinExistence type="predicted"/>
<feature type="region of interest" description="Disordered" evidence="2">
    <location>
        <begin position="1"/>
        <end position="43"/>
    </location>
</feature>
<dbReference type="InterPro" id="IPR052155">
    <property type="entry name" value="Biofilm_reg_signaling"/>
</dbReference>
<dbReference type="NCBIfam" id="TIGR00254">
    <property type="entry name" value="GGDEF"/>
    <property type="match status" value="1"/>
</dbReference>
<name>A0A2S9GXK3_9BURK</name>
<keyword evidence="6" id="KW-1185">Reference proteome</keyword>
<dbReference type="Proteomes" id="UP000237839">
    <property type="component" value="Unassembled WGS sequence"/>
</dbReference>
<evidence type="ECO:0000259" key="3">
    <source>
        <dbReference type="PROSITE" id="PS50883"/>
    </source>
</evidence>
<comment type="caution">
    <text evidence="5">The sequence shown here is derived from an EMBL/GenBank/DDBJ whole genome shotgun (WGS) entry which is preliminary data.</text>
</comment>
<dbReference type="PANTHER" id="PTHR44757:SF2">
    <property type="entry name" value="BIOFILM ARCHITECTURE MAINTENANCE PROTEIN MBAA"/>
    <property type="match status" value="1"/>
</dbReference>
<dbReference type="GO" id="GO:0071732">
    <property type="term" value="P:cellular response to nitric oxide"/>
    <property type="evidence" value="ECO:0007669"/>
    <property type="project" value="UniProtKB-ARBA"/>
</dbReference>
<dbReference type="InterPro" id="IPR029787">
    <property type="entry name" value="Nucleotide_cyclase"/>
</dbReference>
<feature type="domain" description="EAL" evidence="3">
    <location>
        <begin position="323"/>
        <end position="577"/>
    </location>
</feature>
<feature type="domain" description="GGDEF" evidence="4">
    <location>
        <begin position="181"/>
        <end position="314"/>
    </location>
</feature>
<dbReference type="PROSITE" id="PS50883">
    <property type="entry name" value="EAL"/>
    <property type="match status" value="1"/>
</dbReference>
<dbReference type="SUPFAM" id="SSF55073">
    <property type="entry name" value="Nucleotide cyclase"/>
    <property type="match status" value="1"/>
</dbReference>